<evidence type="ECO:0000256" key="1">
    <source>
        <dbReference type="SAM" id="SignalP"/>
    </source>
</evidence>
<keyword evidence="3" id="KW-1185">Reference proteome</keyword>
<evidence type="ECO:0008006" key="4">
    <source>
        <dbReference type="Google" id="ProtNLM"/>
    </source>
</evidence>
<keyword evidence="1" id="KW-0732">Signal</keyword>
<proteinExistence type="predicted"/>
<feature type="chain" id="PRO_5040924207" description="GPI anchored cell wall protein" evidence="1">
    <location>
        <begin position="18"/>
        <end position="224"/>
    </location>
</feature>
<reference evidence="2" key="2">
    <citation type="journal article" date="2023" name="IMA Fungus">
        <title>Comparative genomic study of the Penicillium genus elucidates a diverse pangenome and 15 lateral gene transfer events.</title>
        <authorList>
            <person name="Petersen C."/>
            <person name="Sorensen T."/>
            <person name="Nielsen M.R."/>
            <person name="Sondergaard T.E."/>
            <person name="Sorensen J.L."/>
            <person name="Fitzpatrick D.A."/>
            <person name="Frisvad J.C."/>
            <person name="Nielsen K.L."/>
        </authorList>
    </citation>
    <scope>NUCLEOTIDE SEQUENCE</scope>
    <source>
        <strain evidence="2">IBT 29864</strain>
    </source>
</reference>
<name>A0A9W9RT28_9EURO</name>
<sequence>MHLSTTLLPLLSTLSLAATITTSPSPTATSASGQSTSTGSSTVISFFDASYTLSDFPVRTSTSYAASVISLNALATTYEINCLAAAPTSDCSLATPLTLIAGPNTFSFAEPFTLSGEAYGVTVTEKGNLDMACSFTHSSESATCTVKYDLTASGAGKTTSTSSSTKTGIPTDMVQYQALTVTGGLESFNAPGATQTPTGNVAGKMAMVTGVPLGAAAVVVAVLL</sequence>
<evidence type="ECO:0000313" key="3">
    <source>
        <dbReference type="Proteomes" id="UP001147782"/>
    </source>
</evidence>
<dbReference type="Proteomes" id="UP001147782">
    <property type="component" value="Unassembled WGS sequence"/>
</dbReference>
<accession>A0A9W9RT28</accession>
<gene>
    <name evidence="2" type="ORF">N7496_010217</name>
</gene>
<dbReference type="GeneID" id="81442309"/>
<reference evidence="2" key="1">
    <citation type="submission" date="2022-11" db="EMBL/GenBank/DDBJ databases">
        <authorList>
            <person name="Petersen C."/>
        </authorList>
    </citation>
    <scope>NUCLEOTIDE SEQUENCE</scope>
    <source>
        <strain evidence="2">IBT 29864</strain>
    </source>
</reference>
<evidence type="ECO:0000313" key="2">
    <source>
        <dbReference type="EMBL" id="KAJ5364504.1"/>
    </source>
</evidence>
<comment type="caution">
    <text evidence="2">The sequence shown here is derived from an EMBL/GenBank/DDBJ whole genome shotgun (WGS) entry which is preliminary data.</text>
</comment>
<organism evidence="2 3">
    <name type="scientific">Penicillium cataractarum</name>
    <dbReference type="NCBI Taxonomy" id="2100454"/>
    <lineage>
        <taxon>Eukaryota</taxon>
        <taxon>Fungi</taxon>
        <taxon>Dikarya</taxon>
        <taxon>Ascomycota</taxon>
        <taxon>Pezizomycotina</taxon>
        <taxon>Eurotiomycetes</taxon>
        <taxon>Eurotiomycetidae</taxon>
        <taxon>Eurotiales</taxon>
        <taxon>Aspergillaceae</taxon>
        <taxon>Penicillium</taxon>
    </lineage>
</organism>
<dbReference type="AlphaFoldDB" id="A0A9W9RT28"/>
<dbReference type="RefSeq" id="XP_056552130.1">
    <property type="nucleotide sequence ID" value="XM_056703130.1"/>
</dbReference>
<feature type="signal peptide" evidence="1">
    <location>
        <begin position="1"/>
        <end position="17"/>
    </location>
</feature>
<protein>
    <recommendedName>
        <fullName evidence="4">GPI anchored cell wall protein</fullName>
    </recommendedName>
</protein>
<dbReference type="EMBL" id="JAPZBS010000008">
    <property type="protein sequence ID" value="KAJ5364504.1"/>
    <property type="molecule type" value="Genomic_DNA"/>
</dbReference>
<dbReference type="OrthoDB" id="4991875at2759"/>